<dbReference type="InterPro" id="IPR007863">
    <property type="entry name" value="Peptidase_M16_C"/>
</dbReference>
<evidence type="ECO:0008006" key="10">
    <source>
        <dbReference type="Google" id="ProtNLM"/>
    </source>
</evidence>
<organism evidence="8 9">
    <name type="scientific">Alteraurantiacibacter aestuarii</name>
    <dbReference type="NCBI Taxonomy" id="650004"/>
    <lineage>
        <taxon>Bacteria</taxon>
        <taxon>Pseudomonadati</taxon>
        <taxon>Pseudomonadota</taxon>
        <taxon>Alphaproteobacteria</taxon>
        <taxon>Sphingomonadales</taxon>
        <taxon>Erythrobacteraceae</taxon>
        <taxon>Alteraurantiacibacter</taxon>
    </lineage>
</organism>
<dbReference type="InterPro" id="IPR011765">
    <property type="entry name" value="Pept_M16_N"/>
</dbReference>
<keyword evidence="3" id="KW-0645">Protease</keyword>
<accession>A0A844ZHY6</accession>
<comment type="caution">
    <text evidence="8">The sequence shown here is derived from an EMBL/GenBank/DDBJ whole genome shotgun (WGS) entry which is preliminary data.</text>
</comment>
<dbReference type="PANTHER" id="PTHR11851:SF49">
    <property type="entry name" value="MITOCHONDRIAL-PROCESSING PEPTIDASE SUBUNIT ALPHA"/>
    <property type="match status" value="1"/>
</dbReference>
<dbReference type="GO" id="GO:0006508">
    <property type="term" value="P:proteolysis"/>
    <property type="evidence" value="ECO:0007669"/>
    <property type="project" value="InterPro"/>
</dbReference>
<gene>
    <name evidence="8" type="ORF">GRI32_05090</name>
</gene>
<comment type="cofactor">
    <cofactor evidence="1">
        <name>Zn(2+)</name>
        <dbReference type="ChEBI" id="CHEBI:29105"/>
    </cofactor>
</comment>
<evidence type="ECO:0000256" key="3">
    <source>
        <dbReference type="ARBA" id="ARBA00023049"/>
    </source>
</evidence>
<dbReference type="Proteomes" id="UP000435243">
    <property type="component" value="Unassembled WGS sequence"/>
</dbReference>
<dbReference type="InterPro" id="IPR050361">
    <property type="entry name" value="MPP/UQCRC_Complex"/>
</dbReference>
<dbReference type="OrthoDB" id="9811314at2"/>
<evidence type="ECO:0000256" key="2">
    <source>
        <dbReference type="ARBA" id="ARBA00007261"/>
    </source>
</evidence>
<keyword evidence="9" id="KW-1185">Reference proteome</keyword>
<dbReference type="PROSITE" id="PS00143">
    <property type="entry name" value="INSULINASE"/>
    <property type="match status" value="1"/>
</dbReference>
<dbReference type="RefSeq" id="WP_160590072.1">
    <property type="nucleotide sequence ID" value="NZ_BAAAFP010000002.1"/>
</dbReference>
<feature type="domain" description="Peptidase M16 C-terminal" evidence="7">
    <location>
        <begin position="195"/>
        <end position="379"/>
    </location>
</feature>
<keyword evidence="3" id="KW-0482">Metalloprotease</keyword>
<evidence type="ECO:0000259" key="7">
    <source>
        <dbReference type="Pfam" id="PF05193"/>
    </source>
</evidence>
<dbReference type="GO" id="GO:0046872">
    <property type="term" value="F:metal ion binding"/>
    <property type="evidence" value="ECO:0007669"/>
    <property type="project" value="InterPro"/>
</dbReference>
<dbReference type="Pfam" id="PF05193">
    <property type="entry name" value="Peptidase_M16_C"/>
    <property type="match status" value="2"/>
</dbReference>
<dbReference type="Gene3D" id="3.30.830.10">
    <property type="entry name" value="Metalloenzyme, LuxS/M16 peptidase-like"/>
    <property type="match status" value="3"/>
</dbReference>
<dbReference type="SUPFAM" id="SSF63411">
    <property type="entry name" value="LuxS/MPP-like metallohydrolase"/>
    <property type="match status" value="3"/>
</dbReference>
<evidence type="ECO:0000313" key="8">
    <source>
        <dbReference type="EMBL" id="MXO88111.1"/>
    </source>
</evidence>
<dbReference type="InterPro" id="IPR011249">
    <property type="entry name" value="Metalloenz_LuxS/M16"/>
</dbReference>
<evidence type="ECO:0000313" key="9">
    <source>
        <dbReference type="Proteomes" id="UP000435243"/>
    </source>
</evidence>
<protein>
    <recommendedName>
        <fullName evidence="10">Insulinase family protein</fullName>
    </recommendedName>
</protein>
<dbReference type="PANTHER" id="PTHR11851">
    <property type="entry name" value="METALLOPROTEASE"/>
    <property type="match status" value="1"/>
</dbReference>
<dbReference type="AlphaFoldDB" id="A0A844ZHY6"/>
<dbReference type="GO" id="GO:0004222">
    <property type="term" value="F:metalloendopeptidase activity"/>
    <property type="evidence" value="ECO:0007669"/>
    <property type="project" value="InterPro"/>
</dbReference>
<evidence type="ECO:0000259" key="6">
    <source>
        <dbReference type="Pfam" id="PF00675"/>
    </source>
</evidence>
<name>A0A844ZHY6_9SPHN</name>
<comment type="similarity">
    <text evidence="2 4">Belongs to the peptidase M16 family.</text>
</comment>
<proteinExistence type="inferred from homology"/>
<feature type="domain" description="Peptidase M16 C-terminal" evidence="7">
    <location>
        <begin position="586"/>
        <end position="741"/>
    </location>
</feature>
<evidence type="ECO:0000256" key="4">
    <source>
        <dbReference type="RuleBase" id="RU004447"/>
    </source>
</evidence>
<evidence type="ECO:0000256" key="1">
    <source>
        <dbReference type="ARBA" id="ARBA00001947"/>
    </source>
</evidence>
<feature type="chain" id="PRO_5032461805" description="Insulinase family protein" evidence="5">
    <location>
        <begin position="25"/>
        <end position="814"/>
    </location>
</feature>
<dbReference type="Pfam" id="PF00675">
    <property type="entry name" value="Peptidase_M16"/>
    <property type="match status" value="1"/>
</dbReference>
<feature type="signal peptide" evidence="5">
    <location>
        <begin position="1"/>
        <end position="24"/>
    </location>
</feature>
<sequence>MTLRSALALLIAPALLLPAVPAQAQLDLARAGITRLDNGLTVIVLEENSLPVVSVQVLYKSGSRDETSGKTGLAHMLEHLAFRASENFPDGSATDTVYDAGGEWHGYTWIDQTTYFATAPAEKLDLLLAIEADRMARVTIDPAAMEAEAGAVITEMRGYQNDPSTVLFDAVVASAIQAHPYRNNTIGYESDVAALTAQDAEDYYARHYAPENAVLAIVGNVDPQAALAQARAYFDELAAREAAPRVVSVEPPQAGLRRVNLAGPVERQYLRIAYPAPAASSADFAPFLLMQQLLSGGSGVNFRQNDWGTPAADGSVLAGAVDDMASWFIPTADPYLFMLSASLDTASDRSELERELESRIAAFRSAAPSVAALDAARAAVRAQLAFDLETTEDAAHQLAFFEGIGALEQLLALDDALARTMPNDIRRAAQAYLDPARRTIGWYGPGSAPGALATASGNLSPSAQRPAVRDVGTAASPAQLRHLPSGLPVILRPVSQSPLASVMLVQSGARLGLEGSPDGIGVAQASGLAADLPRLVAQAAAALREASPPSAEEPSNDPSTRLGQMLAAQRDGSSSSAGPTGGIAFAVVSGAVDTDSAYAALASELGTASPAALPSPARFRPGRNGMGMEKALIPLPLAQSAIGYSVAAPAPASREGLAWRMLLYVLTHDYGGRLGDAAISERGLVYYIGSDYIGDAAQGRIEITAGVDPGKIDAFEAMLRDHIAQLSTQPPGAAEIAAARAHILGREASAAMDNQEIATSLARHFLTSGGLSDNAALSRQLAAIGSEDLARAARGFANGTILRVDVTPAPEGDD</sequence>
<feature type="domain" description="Peptidase M16 N-terminal" evidence="6">
    <location>
        <begin position="43"/>
        <end position="186"/>
    </location>
</feature>
<keyword evidence="5" id="KW-0732">Signal</keyword>
<keyword evidence="3" id="KW-0378">Hydrolase</keyword>
<evidence type="ECO:0000256" key="5">
    <source>
        <dbReference type="SAM" id="SignalP"/>
    </source>
</evidence>
<reference evidence="8 9" key="1">
    <citation type="submission" date="2019-12" db="EMBL/GenBank/DDBJ databases">
        <title>Genomic-based taxomic classification of the family Erythrobacteraceae.</title>
        <authorList>
            <person name="Xu L."/>
        </authorList>
    </citation>
    <scope>NUCLEOTIDE SEQUENCE [LARGE SCALE GENOMIC DNA]</scope>
    <source>
        <strain evidence="8 9">JCM 16339</strain>
    </source>
</reference>
<dbReference type="EMBL" id="WTYY01000002">
    <property type="protein sequence ID" value="MXO88111.1"/>
    <property type="molecule type" value="Genomic_DNA"/>
</dbReference>
<dbReference type="InterPro" id="IPR001431">
    <property type="entry name" value="Pept_M16_Zn_BS"/>
</dbReference>